<dbReference type="HOGENOM" id="CLU_010448_0_0_0"/>
<dbReference type="CDD" id="cd06558">
    <property type="entry name" value="crotonase-like"/>
    <property type="match status" value="1"/>
</dbReference>
<evidence type="ECO:0000259" key="10">
    <source>
        <dbReference type="Pfam" id="PF02737"/>
    </source>
</evidence>
<keyword evidence="4" id="KW-0442">Lipid degradation</keyword>
<feature type="domain" description="3-hydroxyacyl-CoA dehydrogenase C-terminal" evidence="9">
    <location>
        <begin position="194"/>
        <end position="294"/>
    </location>
</feature>
<dbReference type="GO" id="GO:0070403">
    <property type="term" value="F:NAD+ binding"/>
    <property type="evidence" value="ECO:0007669"/>
    <property type="project" value="InterPro"/>
</dbReference>
<comment type="catalytic activity">
    <reaction evidence="8">
        <text>a (3S)-3-hydroxyacyl-CoA + NAD(+) = a 3-oxoacyl-CoA + NADH + H(+)</text>
        <dbReference type="Rhea" id="RHEA:22432"/>
        <dbReference type="ChEBI" id="CHEBI:15378"/>
        <dbReference type="ChEBI" id="CHEBI:57318"/>
        <dbReference type="ChEBI" id="CHEBI:57540"/>
        <dbReference type="ChEBI" id="CHEBI:57945"/>
        <dbReference type="ChEBI" id="CHEBI:90726"/>
        <dbReference type="EC" id="1.1.1.35"/>
    </reaction>
</comment>
<evidence type="ECO:0000256" key="6">
    <source>
        <dbReference type="ARBA" id="ARBA00023027"/>
    </source>
</evidence>
<dbReference type="Pfam" id="PF00378">
    <property type="entry name" value="ECH_1"/>
    <property type="match status" value="1"/>
</dbReference>
<dbReference type="EC" id="1.1.1.35" evidence="11"/>
<dbReference type="Gene3D" id="1.10.1040.50">
    <property type="match status" value="1"/>
</dbReference>
<evidence type="ECO:0000256" key="2">
    <source>
        <dbReference type="ARBA" id="ARBA00009463"/>
    </source>
</evidence>
<dbReference type="InterPro" id="IPR029045">
    <property type="entry name" value="ClpP/crotonase-like_dom_sf"/>
</dbReference>
<dbReference type="PATRIC" id="fig|1303518.3.peg.1337"/>
<keyword evidence="6" id="KW-0520">NAD</keyword>
<evidence type="ECO:0000256" key="3">
    <source>
        <dbReference type="ARBA" id="ARBA00022832"/>
    </source>
</evidence>
<dbReference type="InterPro" id="IPR006108">
    <property type="entry name" value="3HC_DH_C"/>
</dbReference>
<keyword evidence="5 11" id="KW-0560">Oxidoreductase</keyword>
<dbReference type="KEGG" id="ccz:CCALI_01311"/>
<dbReference type="eggNOG" id="COG1250">
    <property type="taxonomic scope" value="Bacteria"/>
</dbReference>
<dbReference type="STRING" id="454171.CP488_02784"/>
<dbReference type="FunCoup" id="S0EUT1">
    <property type="interactions" value="195"/>
</dbReference>
<dbReference type="UniPathway" id="UPA00659"/>
<dbReference type="RefSeq" id="WP_016482670.1">
    <property type="nucleotide sequence ID" value="NC_021487.1"/>
</dbReference>
<dbReference type="AlphaFoldDB" id="S0EUT1"/>
<dbReference type="SUPFAM" id="SSF48179">
    <property type="entry name" value="6-phosphogluconate dehydrogenase C-terminal domain-like"/>
    <property type="match status" value="1"/>
</dbReference>
<evidence type="ECO:0000256" key="4">
    <source>
        <dbReference type="ARBA" id="ARBA00022963"/>
    </source>
</evidence>
<evidence type="ECO:0000256" key="7">
    <source>
        <dbReference type="ARBA" id="ARBA00023098"/>
    </source>
</evidence>
<dbReference type="Gene3D" id="3.90.226.10">
    <property type="entry name" value="2-enoyl-CoA Hydratase, Chain A, domain 1"/>
    <property type="match status" value="1"/>
</dbReference>
<dbReference type="InParanoid" id="S0EUT1"/>
<dbReference type="SUPFAM" id="SSF51735">
    <property type="entry name" value="NAD(P)-binding Rossmann-fold domains"/>
    <property type="match status" value="1"/>
</dbReference>
<dbReference type="InterPro" id="IPR001753">
    <property type="entry name" value="Enoyl-CoA_hydra/iso"/>
</dbReference>
<dbReference type="EMBL" id="HF951689">
    <property type="protein sequence ID" value="CCW35129.1"/>
    <property type="molecule type" value="Genomic_DNA"/>
</dbReference>
<name>S0EUT1_CHTCT</name>
<protein>
    <submittedName>
        <fullName evidence="11">3-hydroxyacyl-CoA dehydrogenase</fullName>
        <ecNumber evidence="11">1.1.1.35</ecNumber>
    </submittedName>
</protein>
<keyword evidence="12" id="KW-1185">Reference proteome</keyword>
<feature type="domain" description="3-hydroxyacyl-CoA dehydrogenase NAD binding" evidence="10">
    <location>
        <begin position="12"/>
        <end position="186"/>
    </location>
</feature>
<evidence type="ECO:0000256" key="8">
    <source>
        <dbReference type="ARBA" id="ARBA00049556"/>
    </source>
</evidence>
<keyword evidence="3" id="KW-0276">Fatty acid metabolism</keyword>
<dbReference type="eggNOG" id="COG1024">
    <property type="taxonomic scope" value="Bacteria"/>
</dbReference>
<evidence type="ECO:0000313" key="12">
    <source>
        <dbReference type="Proteomes" id="UP000014227"/>
    </source>
</evidence>
<dbReference type="GO" id="GO:0006635">
    <property type="term" value="P:fatty acid beta-oxidation"/>
    <property type="evidence" value="ECO:0007669"/>
    <property type="project" value="UniProtKB-UniPathway"/>
</dbReference>
<dbReference type="InterPro" id="IPR036291">
    <property type="entry name" value="NAD(P)-bd_dom_sf"/>
</dbReference>
<dbReference type="SUPFAM" id="SSF52096">
    <property type="entry name" value="ClpP/crotonase"/>
    <property type="match status" value="1"/>
</dbReference>
<dbReference type="InterPro" id="IPR008927">
    <property type="entry name" value="6-PGluconate_DH-like_C_sf"/>
</dbReference>
<evidence type="ECO:0000256" key="5">
    <source>
        <dbReference type="ARBA" id="ARBA00023002"/>
    </source>
</evidence>
<comment type="pathway">
    <text evidence="1">Lipid metabolism; fatty acid beta-oxidation.</text>
</comment>
<dbReference type="Proteomes" id="UP000014227">
    <property type="component" value="Chromosome I"/>
</dbReference>
<dbReference type="Gene3D" id="3.40.50.720">
    <property type="entry name" value="NAD(P)-binding Rossmann-like Domain"/>
    <property type="match status" value="1"/>
</dbReference>
<reference evidence="12" key="1">
    <citation type="submission" date="2013-03" db="EMBL/GenBank/DDBJ databases">
        <title>Genome sequence of Chthonomonas calidirosea, the first sequenced genome from the Armatimonadetes phylum (formally candidate division OP10).</title>
        <authorList>
            <person name="Lee K.C.Y."/>
            <person name="Morgan X.C."/>
            <person name="Dunfield P.F."/>
            <person name="Tamas I."/>
            <person name="Houghton K.M."/>
            <person name="Vyssotski M."/>
            <person name="Ryan J.L.J."/>
            <person name="Lagutin K."/>
            <person name="McDonald I.R."/>
            <person name="Stott M.B."/>
        </authorList>
    </citation>
    <scope>NUCLEOTIDE SEQUENCE [LARGE SCALE GENOMIC DNA]</scope>
    <source>
        <strain evidence="12">DSM 23976 / ICMP 18418 / T49</strain>
    </source>
</reference>
<accession>S0EUT1</accession>
<proteinExistence type="inferred from homology"/>
<evidence type="ECO:0000259" key="9">
    <source>
        <dbReference type="Pfam" id="PF00725"/>
    </source>
</evidence>
<evidence type="ECO:0000256" key="1">
    <source>
        <dbReference type="ARBA" id="ARBA00005005"/>
    </source>
</evidence>
<dbReference type="OrthoDB" id="9771883at2"/>
<dbReference type="InterPro" id="IPR006176">
    <property type="entry name" value="3-OHacyl-CoA_DH_NAD-bd"/>
</dbReference>
<keyword evidence="7" id="KW-0443">Lipid metabolism</keyword>
<gene>
    <name evidence="11" type="ORF">CCALI_01311</name>
</gene>
<dbReference type="PANTHER" id="PTHR48075:SF7">
    <property type="entry name" value="3-HYDROXYACYL-COA DEHYDROGENASE-RELATED"/>
    <property type="match status" value="1"/>
</dbReference>
<evidence type="ECO:0000313" key="11">
    <source>
        <dbReference type="EMBL" id="CCW35129.1"/>
    </source>
</evidence>
<comment type="similarity">
    <text evidence="2">Belongs to the 3-hydroxyacyl-CoA dehydrogenase family.</text>
</comment>
<dbReference type="PANTHER" id="PTHR48075">
    <property type="entry name" value="3-HYDROXYACYL-COA DEHYDROGENASE FAMILY PROTEIN"/>
    <property type="match status" value="1"/>
</dbReference>
<dbReference type="Pfam" id="PF00725">
    <property type="entry name" value="3HCDH"/>
    <property type="match status" value="1"/>
</dbReference>
<organism evidence="11 12">
    <name type="scientific">Chthonomonas calidirosea (strain DSM 23976 / ICMP 18418 / T49)</name>
    <dbReference type="NCBI Taxonomy" id="1303518"/>
    <lineage>
        <taxon>Bacteria</taxon>
        <taxon>Bacillati</taxon>
        <taxon>Armatimonadota</taxon>
        <taxon>Chthonomonadia</taxon>
        <taxon>Chthonomonadales</taxon>
        <taxon>Chthonomonadaceae</taxon>
        <taxon>Chthonomonas</taxon>
    </lineage>
</organism>
<dbReference type="Pfam" id="PF02737">
    <property type="entry name" value="3HCDH_N"/>
    <property type="match status" value="1"/>
</dbReference>
<sequence>MIDESKTTGIAVVLGAGTMGGGIAAQLANAGWMVWLLDLPSPHQRNQLAEERIRRLQNARPPLLALPEYAERIHAGNIEDDIHPLKEADWIVEAVVEDLETKRHVLALADEYRGAQTLITSNTSGLSLHAMSEGRSDSFRGHFFGTHFLNPPRYLKLLEIVPLSTTDPSLVAGFARFAEQVLGHRVAFARDTPGFISTRLWIEHLLETMHLAEEFGLSVETVDRLTGSLIGRPRSATFRMADIVGLDIVAAVARHQYELLPNDPKRPLLTPPKALQYLLERGLLGEKRGSGFYRRQNEHIEVFDPNLQAYRPRRTEPLPFAEHLQTLSLPQRLAVIGQAAQAPSPEAQFLHTLLSRFVDYVAAVGPEIADDILTIDRVMQWGFQWELGPGAIADLMQPQNKRPYYRNTDNQRTYLSFLEGKYLPAPKEPEYISLSELKQERGTLLADATASLITLDDDVVCLEFHTKMNTFEPALVRFIEQVCQLVEKEGWALVIGNQAAHFSAGYNLRLFLEAIEAKKWRALDIMLKELQFAFLRLKYASFPTVAAPHGYTLGAGCEGTLHCAYVQAARELAMGLPEVRVGLIPAGGGTKEMLARTMSQTQGSPLDALESLFKRLTIPSITTSADEARKNGLLRSTDGTTPNADRLLYEAKCHAKRLREANYRPPSPQPIPTFGRAAKERLHHALEQWFSEGLITEHDRFVAGQLARVLYGDAETQRSCTEEELLQLEREAFVEVAKHPKSLERVQHVLNTGKHLRN</sequence>
<dbReference type="GO" id="GO:0003857">
    <property type="term" value="F:(3S)-3-hydroxyacyl-CoA dehydrogenase (NAD+) activity"/>
    <property type="evidence" value="ECO:0007669"/>
    <property type="project" value="UniProtKB-EC"/>
</dbReference>